<organism evidence="1 2">
    <name type="scientific">Dehalobacter restrictus (strain DSM 9455 / PER-K23)</name>
    <dbReference type="NCBI Taxonomy" id="871738"/>
    <lineage>
        <taxon>Bacteria</taxon>
        <taxon>Bacillati</taxon>
        <taxon>Bacillota</taxon>
        <taxon>Clostridia</taxon>
        <taxon>Eubacteriales</taxon>
        <taxon>Desulfitobacteriaceae</taxon>
        <taxon>Dehalobacter</taxon>
    </lineage>
</organism>
<sequence length="44" mass="4793">MRTKDCAKECIYAVDGVCRLENNHGLKTPECPNRDGSLAAVSIL</sequence>
<dbReference type="RefSeq" id="WP_015042999.1">
    <property type="nucleotide sequence ID" value="NZ_CP007033.1"/>
</dbReference>
<reference evidence="1 2" key="1">
    <citation type="journal article" date="2013" name="Stand. Genomic Sci.">
        <title>Complete genome sequence of Dehalobacter restrictus PER-K23(T.).</title>
        <authorList>
            <person name="Kruse T."/>
            <person name="Maillard J."/>
            <person name="Goodwin L."/>
            <person name="Woyke T."/>
            <person name="Teshima H."/>
            <person name="Bruce D."/>
            <person name="Detter C."/>
            <person name="Tapia R."/>
            <person name="Han C."/>
            <person name="Huntemann M."/>
            <person name="Wei C.L."/>
            <person name="Han J."/>
            <person name="Chen A."/>
            <person name="Kyrpides N."/>
            <person name="Szeto E."/>
            <person name="Markowitz V."/>
            <person name="Ivanova N."/>
            <person name="Pagani I."/>
            <person name="Pati A."/>
            <person name="Pitluck S."/>
            <person name="Nolan M."/>
            <person name="Holliger C."/>
            <person name="Smidt H."/>
        </authorList>
    </citation>
    <scope>NUCLEOTIDE SEQUENCE [LARGE SCALE GENOMIC DNA]</scope>
    <source>
        <strain evidence="2">DSM 9455</strain>
    </source>
</reference>
<dbReference type="EMBL" id="CP007033">
    <property type="protein sequence ID" value="AHF10220.1"/>
    <property type="molecule type" value="Genomic_DNA"/>
</dbReference>
<evidence type="ECO:0000313" key="2">
    <source>
        <dbReference type="Proteomes" id="UP000018934"/>
    </source>
</evidence>
<dbReference type="Proteomes" id="UP000018934">
    <property type="component" value="Chromosome"/>
</dbReference>
<gene>
    <name evidence="1" type="ORF">DEHRE_09105</name>
</gene>
<accession>A0ABN4BT94</accession>
<protein>
    <recommendedName>
        <fullName evidence="3">DUF1540 domain-containing protein</fullName>
    </recommendedName>
</protein>
<keyword evidence="2" id="KW-1185">Reference proteome</keyword>
<evidence type="ECO:0000313" key="1">
    <source>
        <dbReference type="EMBL" id="AHF10220.1"/>
    </source>
</evidence>
<evidence type="ECO:0008006" key="3">
    <source>
        <dbReference type="Google" id="ProtNLM"/>
    </source>
</evidence>
<proteinExistence type="predicted"/>
<name>A0ABN4BT94_DEHRP</name>